<evidence type="ECO:0000313" key="10">
    <source>
        <dbReference type="Proteomes" id="UP001431186"/>
    </source>
</evidence>
<dbReference type="KEGG" id="lcal:ATTO_03140"/>
<evidence type="ECO:0000256" key="5">
    <source>
        <dbReference type="ARBA" id="ARBA00023014"/>
    </source>
</evidence>
<dbReference type="PANTHER" id="PTHR24960">
    <property type="entry name" value="PHOTOSYSTEM I IRON-SULFUR CENTER-RELATED"/>
    <property type="match status" value="1"/>
</dbReference>
<feature type="domain" description="4Fe-4S ferredoxin-type" evidence="8">
    <location>
        <begin position="344"/>
        <end position="373"/>
    </location>
</feature>
<evidence type="ECO:0000256" key="3">
    <source>
        <dbReference type="ARBA" id="ARBA00022723"/>
    </source>
</evidence>
<keyword evidence="3" id="KW-0479">Metal-binding</keyword>
<evidence type="ECO:0000256" key="1">
    <source>
        <dbReference type="ARBA" id="ARBA00001966"/>
    </source>
</evidence>
<dbReference type="PANTHER" id="PTHR24960:SF79">
    <property type="entry name" value="PHOTOSYSTEM I IRON-SULFUR CENTER"/>
    <property type="match status" value="1"/>
</dbReference>
<dbReference type="Pfam" id="PF12798">
    <property type="entry name" value="Fer4_3"/>
    <property type="match status" value="1"/>
</dbReference>
<feature type="coiled-coil region" evidence="6">
    <location>
        <begin position="253"/>
        <end position="280"/>
    </location>
</feature>
<evidence type="ECO:0000256" key="2">
    <source>
        <dbReference type="ARBA" id="ARBA00022485"/>
    </source>
</evidence>
<feature type="region of interest" description="Disordered" evidence="7">
    <location>
        <begin position="383"/>
        <end position="414"/>
    </location>
</feature>
<feature type="domain" description="4Fe-4S ferredoxin-type" evidence="8">
    <location>
        <begin position="314"/>
        <end position="343"/>
    </location>
</feature>
<dbReference type="Pfam" id="PF12838">
    <property type="entry name" value="Fer4_7"/>
    <property type="match status" value="1"/>
</dbReference>
<dbReference type="GO" id="GO:0046872">
    <property type="term" value="F:metal ion binding"/>
    <property type="evidence" value="ECO:0007669"/>
    <property type="project" value="UniProtKB-KW"/>
</dbReference>
<keyword evidence="5" id="KW-0411">Iron-sulfur</keyword>
<evidence type="ECO:0000256" key="7">
    <source>
        <dbReference type="SAM" id="MobiDB-lite"/>
    </source>
</evidence>
<accession>A0AAU9C9B3</accession>
<dbReference type="EMBL" id="AP025285">
    <property type="protein sequence ID" value="BDC90442.1"/>
    <property type="molecule type" value="Genomic_DNA"/>
</dbReference>
<evidence type="ECO:0000313" key="9">
    <source>
        <dbReference type="EMBL" id="BDC90442.1"/>
    </source>
</evidence>
<dbReference type="AlphaFoldDB" id="A0AAU9C9B3"/>
<organism evidence="9 10">
    <name type="scientific">Leptogranulimonas caecicola</name>
    <dbReference type="NCBI Taxonomy" id="2894156"/>
    <lineage>
        <taxon>Bacteria</taxon>
        <taxon>Bacillati</taxon>
        <taxon>Actinomycetota</taxon>
        <taxon>Coriobacteriia</taxon>
        <taxon>Coriobacteriales</taxon>
        <taxon>Kribbibacteriaceae</taxon>
        <taxon>Leptogranulimonas</taxon>
    </lineage>
</organism>
<name>A0AAU9C9B3_9ACTN</name>
<dbReference type="Gene3D" id="3.30.70.20">
    <property type="match status" value="2"/>
</dbReference>
<keyword evidence="4" id="KW-0408">Iron</keyword>
<reference evidence="9" key="1">
    <citation type="submission" date="2021-11" db="EMBL/GenBank/DDBJ databases">
        <title>Complete genome sequence of Atopobiaceae bacterium TOC12.</title>
        <authorList>
            <person name="Morinaga K."/>
            <person name="Kusada H."/>
            <person name="Tamaki H."/>
        </authorList>
    </citation>
    <scope>NUCLEOTIDE SEQUENCE</scope>
    <source>
        <strain evidence="9">TOC12</strain>
    </source>
</reference>
<comment type="cofactor">
    <cofactor evidence="1">
        <name>[4Fe-4S] cluster</name>
        <dbReference type="ChEBI" id="CHEBI:49883"/>
    </cofactor>
</comment>
<gene>
    <name evidence="9" type="ORF">ATTO_03140</name>
</gene>
<feature type="domain" description="4Fe-4S ferredoxin-type" evidence="8">
    <location>
        <begin position="86"/>
        <end position="114"/>
    </location>
</feature>
<keyword evidence="10" id="KW-1185">Reference proteome</keyword>
<sequence length="429" mass="47885">MAEKRDFLDDIIDMSQDFKAIKNPLAEIANSLAAEPGEIPVWNPADYKERPRPAPPSCTSCKSKDPTTCTRCIDVCPKGSIHIEGGGIEIDDTCIKCGLCVSACPSESYHAREINANKLYDRIAGAAASHETAYVTCTRALGRLPRENEVVLPCIGVVPSEVWLALMVRFSHLSIYLPLGICDRCRTTTGEEVYCDLIARAETWAGFGLDLVVDEADLTCEMRRSWQRKEFVETILKSGERLVSRTNPVLTAARRVTHMLDAHKKQMSALQRQLDKAVGTTSSKNRRRILLDRRKIMMGALQKHPELAANIDLYEPLCDMDACTLCGACEQVCPTHCIEITDDGRWSCEPEFCVQCGACEHVCPTKAIEYEFCDASDIVLPDEEERDRKEKEAEQKAEMEKLKEQGKASMLKGLDMLEKLSDSLADNDR</sequence>
<dbReference type="Proteomes" id="UP001431186">
    <property type="component" value="Chromosome"/>
</dbReference>
<dbReference type="RefSeq" id="WP_265591974.1">
    <property type="nucleotide sequence ID" value="NZ_AP025285.1"/>
</dbReference>
<dbReference type="SUPFAM" id="SSF54862">
    <property type="entry name" value="4Fe-4S ferredoxins"/>
    <property type="match status" value="2"/>
</dbReference>
<dbReference type="PROSITE" id="PS00198">
    <property type="entry name" value="4FE4S_FER_1"/>
    <property type="match status" value="3"/>
</dbReference>
<keyword evidence="6" id="KW-0175">Coiled coil</keyword>
<dbReference type="InterPro" id="IPR017896">
    <property type="entry name" value="4Fe4S_Fe-S-bd"/>
</dbReference>
<proteinExistence type="predicted"/>
<dbReference type="InterPro" id="IPR017900">
    <property type="entry name" value="4Fe4S_Fe_S_CS"/>
</dbReference>
<feature type="compositionally biased region" description="Basic and acidic residues" evidence="7">
    <location>
        <begin position="386"/>
        <end position="406"/>
    </location>
</feature>
<dbReference type="InterPro" id="IPR050157">
    <property type="entry name" value="PSI_iron-sulfur_center"/>
</dbReference>
<evidence type="ECO:0000256" key="4">
    <source>
        <dbReference type="ARBA" id="ARBA00023004"/>
    </source>
</evidence>
<dbReference type="Pfam" id="PF00037">
    <property type="entry name" value="Fer4"/>
    <property type="match status" value="1"/>
</dbReference>
<dbReference type="GO" id="GO:0051539">
    <property type="term" value="F:4 iron, 4 sulfur cluster binding"/>
    <property type="evidence" value="ECO:0007669"/>
    <property type="project" value="UniProtKB-KW"/>
</dbReference>
<dbReference type="PROSITE" id="PS51379">
    <property type="entry name" value="4FE4S_FER_2"/>
    <property type="match status" value="3"/>
</dbReference>
<protein>
    <recommendedName>
        <fullName evidence="8">4Fe-4S ferredoxin-type domain-containing protein</fullName>
    </recommendedName>
</protein>
<evidence type="ECO:0000259" key="8">
    <source>
        <dbReference type="PROSITE" id="PS51379"/>
    </source>
</evidence>
<keyword evidence="2" id="KW-0004">4Fe-4S</keyword>
<evidence type="ECO:0000256" key="6">
    <source>
        <dbReference type="SAM" id="Coils"/>
    </source>
</evidence>